<keyword evidence="2" id="KW-1185">Reference proteome</keyword>
<dbReference type="Proteomes" id="UP000602260">
    <property type="component" value="Unassembled WGS sequence"/>
</dbReference>
<protein>
    <submittedName>
        <fullName evidence="1">Phosphoadenosine phosphosulfate reductase</fullName>
    </submittedName>
</protein>
<organism evidence="1 2">
    <name type="scientific">Flintibacter faecis</name>
    <dbReference type="NCBI Taxonomy" id="2763047"/>
    <lineage>
        <taxon>Bacteria</taxon>
        <taxon>Bacillati</taxon>
        <taxon>Bacillota</taxon>
        <taxon>Clostridia</taxon>
        <taxon>Eubacteriales</taxon>
        <taxon>Flintibacter</taxon>
    </lineage>
</organism>
<reference evidence="1" key="1">
    <citation type="submission" date="2020-08" db="EMBL/GenBank/DDBJ databases">
        <title>Genome public.</title>
        <authorList>
            <person name="Liu C."/>
            <person name="Sun Q."/>
        </authorList>
    </citation>
    <scope>NUCLEOTIDE SEQUENCE</scope>
    <source>
        <strain evidence="1">BX5</strain>
    </source>
</reference>
<accession>A0A8J6IV63</accession>
<sequence length="260" mass="29720">MCLPCEGGGSIAALKHIVSCSFGKDSLATILLALEYGEPLDEAVYCEVMFDKTISGEVPEHRDFIYHTAIPKLERMGVEVRVLRAEKTYVDLFTGTVTRGPKKGMLRAFPLCGKCYVQRDCKIKPICQYQKNLPADTVQYIGIAYDEQKRLSRLKNHQVSLLAKYKFTEEDAKQLCYKAGLLSPVYAFTDRGGCWFCPNAKRKELRHLYDHHPELWERMLELQALPGKVSEKFNRTETFSDIDARFRMEDAQKSLFENAA</sequence>
<evidence type="ECO:0000313" key="2">
    <source>
        <dbReference type="Proteomes" id="UP000602260"/>
    </source>
</evidence>
<evidence type="ECO:0000313" key="1">
    <source>
        <dbReference type="EMBL" id="MBC5715729.1"/>
    </source>
</evidence>
<dbReference type="SUPFAM" id="SSF52402">
    <property type="entry name" value="Adenine nucleotide alpha hydrolases-like"/>
    <property type="match status" value="1"/>
</dbReference>
<proteinExistence type="predicted"/>
<dbReference type="AlphaFoldDB" id="A0A8J6IV63"/>
<gene>
    <name evidence="1" type="ORF">H8S55_00025</name>
</gene>
<dbReference type="RefSeq" id="WP_186877290.1">
    <property type="nucleotide sequence ID" value="NZ_JACOPN010000001.1"/>
</dbReference>
<comment type="caution">
    <text evidence="1">The sequence shown here is derived from an EMBL/GenBank/DDBJ whole genome shotgun (WGS) entry which is preliminary data.</text>
</comment>
<dbReference type="Gene3D" id="3.40.50.620">
    <property type="entry name" value="HUPs"/>
    <property type="match status" value="1"/>
</dbReference>
<name>A0A8J6IV63_9FIRM</name>
<dbReference type="EMBL" id="JACOPN010000001">
    <property type="protein sequence ID" value="MBC5715729.1"/>
    <property type="molecule type" value="Genomic_DNA"/>
</dbReference>
<dbReference type="InterPro" id="IPR014729">
    <property type="entry name" value="Rossmann-like_a/b/a_fold"/>
</dbReference>